<dbReference type="Pfam" id="PF16736">
    <property type="entry name" value="sCache_like"/>
    <property type="match status" value="1"/>
</dbReference>
<dbReference type="PANTHER" id="PTHR45453:SF1">
    <property type="entry name" value="PHOSPHATE REGULON SENSOR PROTEIN PHOR"/>
    <property type="match status" value="1"/>
</dbReference>
<dbReference type="SUPFAM" id="SSF158472">
    <property type="entry name" value="HAMP domain-like"/>
    <property type="match status" value="1"/>
</dbReference>
<proteinExistence type="predicted"/>
<dbReference type="FunFam" id="1.10.287.130:FF:000008">
    <property type="entry name" value="Two-component sensor histidine kinase"/>
    <property type="match status" value="1"/>
</dbReference>
<dbReference type="Gene3D" id="6.10.340.10">
    <property type="match status" value="1"/>
</dbReference>
<dbReference type="GO" id="GO:0000155">
    <property type="term" value="F:phosphorelay sensor kinase activity"/>
    <property type="evidence" value="ECO:0007669"/>
    <property type="project" value="InterPro"/>
</dbReference>
<dbReference type="PANTHER" id="PTHR45453">
    <property type="entry name" value="PHOSPHATE REGULON SENSOR PROTEIN PHOR"/>
    <property type="match status" value="1"/>
</dbReference>
<dbReference type="InterPro" id="IPR013656">
    <property type="entry name" value="PAS_4"/>
</dbReference>
<dbReference type="InterPro" id="IPR003661">
    <property type="entry name" value="HisK_dim/P_dom"/>
</dbReference>
<feature type="domain" description="HAMP" evidence="18">
    <location>
        <begin position="184"/>
        <end position="236"/>
    </location>
</feature>
<dbReference type="InterPro" id="IPR036890">
    <property type="entry name" value="HATPase_C_sf"/>
</dbReference>
<evidence type="ECO:0000256" key="10">
    <source>
        <dbReference type="ARBA" id="ARBA00022840"/>
    </source>
</evidence>
<keyword evidence="4" id="KW-1003">Cell membrane</keyword>
<protein>
    <recommendedName>
        <fullName evidence="3">histidine kinase</fullName>
        <ecNumber evidence="3">2.7.13.3</ecNumber>
    </recommendedName>
</protein>
<dbReference type="InterPro" id="IPR000014">
    <property type="entry name" value="PAS"/>
</dbReference>
<feature type="domain" description="Histidine kinase" evidence="16">
    <location>
        <begin position="365"/>
        <end position="580"/>
    </location>
</feature>
<dbReference type="InterPro" id="IPR050351">
    <property type="entry name" value="BphY/WalK/GraS-like"/>
</dbReference>
<dbReference type="SUPFAM" id="SSF47384">
    <property type="entry name" value="Homodimeric domain of signal transducing histidine kinase"/>
    <property type="match status" value="1"/>
</dbReference>
<dbReference type="NCBIfam" id="TIGR00229">
    <property type="entry name" value="sensory_box"/>
    <property type="match status" value="1"/>
</dbReference>
<organism evidence="19 20">
    <name type="scientific">Marininema halotolerans</name>
    <dbReference type="NCBI Taxonomy" id="1155944"/>
    <lineage>
        <taxon>Bacteria</taxon>
        <taxon>Bacillati</taxon>
        <taxon>Bacillota</taxon>
        <taxon>Bacilli</taxon>
        <taxon>Bacillales</taxon>
        <taxon>Thermoactinomycetaceae</taxon>
        <taxon>Marininema</taxon>
    </lineage>
</organism>
<evidence type="ECO:0000256" key="12">
    <source>
        <dbReference type="ARBA" id="ARBA00023012"/>
    </source>
</evidence>
<evidence type="ECO:0000256" key="1">
    <source>
        <dbReference type="ARBA" id="ARBA00000085"/>
    </source>
</evidence>
<keyword evidence="12" id="KW-0902">Two-component regulatory system</keyword>
<gene>
    <name evidence="19" type="ORF">SAMN05444972_106127</name>
</gene>
<dbReference type="SMART" id="SM00304">
    <property type="entry name" value="HAMP"/>
    <property type="match status" value="1"/>
</dbReference>
<keyword evidence="7 15" id="KW-0812">Transmembrane</keyword>
<dbReference type="GO" id="GO:0004721">
    <property type="term" value="F:phosphoprotein phosphatase activity"/>
    <property type="evidence" value="ECO:0007669"/>
    <property type="project" value="TreeGrafter"/>
</dbReference>
<keyword evidence="9 19" id="KW-0418">Kinase</keyword>
<evidence type="ECO:0000256" key="9">
    <source>
        <dbReference type="ARBA" id="ARBA00022777"/>
    </source>
</evidence>
<evidence type="ECO:0000256" key="3">
    <source>
        <dbReference type="ARBA" id="ARBA00012438"/>
    </source>
</evidence>
<dbReference type="InterPro" id="IPR036097">
    <property type="entry name" value="HisK_dim/P_sf"/>
</dbReference>
<keyword evidence="13 15" id="KW-0472">Membrane</keyword>
<evidence type="ECO:0000256" key="14">
    <source>
        <dbReference type="SAM" id="MobiDB-lite"/>
    </source>
</evidence>
<dbReference type="GO" id="GO:0005886">
    <property type="term" value="C:plasma membrane"/>
    <property type="evidence" value="ECO:0007669"/>
    <property type="project" value="UniProtKB-SubCell"/>
</dbReference>
<dbReference type="Proteomes" id="UP000198660">
    <property type="component" value="Unassembled WGS sequence"/>
</dbReference>
<dbReference type="Pfam" id="PF08448">
    <property type="entry name" value="PAS_4"/>
    <property type="match status" value="1"/>
</dbReference>
<evidence type="ECO:0000256" key="8">
    <source>
        <dbReference type="ARBA" id="ARBA00022741"/>
    </source>
</evidence>
<keyword evidence="8" id="KW-0547">Nucleotide-binding</keyword>
<dbReference type="AlphaFoldDB" id="A0A1I6S3Q1"/>
<dbReference type="PROSITE" id="PS50112">
    <property type="entry name" value="PAS"/>
    <property type="match status" value="1"/>
</dbReference>
<dbReference type="EC" id="2.7.13.3" evidence="3"/>
<sequence>MRGRLFVTFLWLTGLSVLITGLLVSFLMRAAYMDSLGERMGKEGQLLAKSLDWESTAPGKPNFRRQTRLYSQTLDAHVTLMDKNGDVLSDSDQRSKKGKNNKNNSAVKRILQKKERSTYERVVTDNQLAVYVPVDYNGERKGVLRITVELDSINHSLRQVWVSMIIGLIFAYAVAALVSSRLASRFTRPIEEITQVAVDVARNKYHRRIPVKKQDEIGRLATAINRMGAGLRYQLETIRKSERRLTGVIETMESGLLMVDAEGKVTVANQAILSLFDLGSTSLINKSLTDLPVFHELQGLVHHCKESQESVRDELHLYFPTERILAASLTPIWGGETTGMGVVIVLHDITPIRYLEKLRTEFVANVSHELKTPVTSLRGFAETLLDGGVDDPKMRREFLEIIHFESLRLERLIGDLLDLSKIESRKVRLNVVKVSIDDLLRPTIKTMEEEIRKLDLQLHMKGERGFNVRVDPDRFSQIVINLVANAMAYTPAGGSITLTTGVEESSWWLQVEDTGIGIPSEDLPRIFERFYRVDKARSRDSGGTGLGLAIVKHLVEAHRGTIDVESQVGEKTGFTLRFPR</sequence>
<dbReference type="PROSITE" id="PS50885">
    <property type="entry name" value="HAMP"/>
    <property type="match status" value="1"/>
</dbReference>
<dbReference type="Pfam" id="PF00512">
    <property type="entry name" value="HisKA"/>
    <property type="match status" value="1"/>
</dbReference>
<evidence type="ECO:0000259" key="17">
    <source>
        <dbReference type="PROSITE" id="PS50112"/>
    </source>
</evidence>
<keyword evidence="10" id="KW-0067">ATP-binding</keyword>
<evidence type="ECO:0000256" key="13">
    <source>
        <dbReference type="ARBA" id="ARBA00023136"/>
    </source>
</evidence>
<dbReference type="SUPFAM" id="SSF55785">
    <property type="entry name" value="PYP-like sensor domain (PAS domain)"/>
    <property type="match status" value="1"/>
</dbReference>
<keyword evidence="20" id="KW-1185">Reference proteome</keyword>
<dbReference type="InterPro" id="IPR004358">
    <property type="entry name" value="Sig_transdc_His_kin-like_C"/>
</dbReference>
<dbReference type="FunFam" id="3.30.565.10:FF:000006">
    <property type="entry name" value="Sensor histidine kinase WalK"/>
    <property type="match status" value="1"/>
</dbReference>
<dbReference type="CDD" id="cd06225">
    <property type="entry name" value="HAMP"/>
    <property type="match status" value="1"/>
</dbReference>
<dbReference type="InterPro" id="IPR029151">
    <property type="entry name" value="Sensor-like_sf"/>
</dbReference>
<evidence type="ECO:0000256" key="2">
    <source>
        <dbReference type="ARBA" id="ARBA00004651"/>
    </source>
</evidence>
<feature type="domain" description="PAS" evidence="17">
    <location>
        <begin position="241"/>
        <end position="288"/>
    </location>
</feature>
<dbReference type="SMART" id="SM00387">
    <property type="entry name" value="HATPase_c"/>
    <property type="match status" value="1"/>
</dbReference>
<dbReference type="CDD" id="cd00130">
    <property type="entry name" value="PAS"/>
    <property type="match status" value="1"/>
</dbReference>
<dbReference type="PRINTS" id="PR00344">
    <property type="entry name" value="BCTRLSENSOR"/>
</dbReference>
<evidence type="ECO:0000313" key="19">
    <source>
        <dbReference type="EMBL" id="SFS71605.1"/>
    </source>
</evidence>
<dbReference type="InterPro" id="IPR003594">
    <property type="entry name" value="HATPase_dom"/>
</dbReference>
<dbReference type="EMBL" id="FPAA01000006">
    <property type="protein sequence ID" value="SFS71605.1"/>
    <property type="molecule type" value="Genomic_DNA"/>
</dbReference>
<dbReference type="Gene3D" id="3.30.450.20">
    <property type="entry name" value="PAS domain"/>
    <property type="match status" value="2"/>
</dbReference>
<dbReference type="GO" id="GO:0016036">
    <property type="term" value="P:cellular response to phosphate starvation"/>
    <property type="evidence" value="ECO:0007669"/>
    <property type="project" value="TreeGrafter"/>
</dbReference>
<dbReference type="Gene3D" id="3.30.565.10">
    <property type="entry name" value="Histidine kinase-like ATPase, C-terminal domain"/>
    <property type="match status" value="1"/>
</dbReference>
<feature type="transmembrane region" description="Helical" evidence="15">
    <location>
        <begin position="6"/>
        <end position="32"/>
    </location>
</feature>
<dbReference type="SUPFAM" id="SSF103190">
    <property type="entry name" value="Sensory domain-like"/>
    <property type="match status" value="1"/>
</dbReference>
<evidence type="ECO:0000256" key="4">
    <source>
        <dbReference type="ARBA" id="ARBA00022475"/>
    </source>
</evidence>
<dbReference type="Gene3D" id="1.10.287.130">
    <property type="match status" value="1"/>
</dbReference>
<dbReference type="SUPFAM" id="SSF55874">
    <property type="entry name" value="ATPase domain of HSP90 chaperone/DNA topoisomerase II/histidine kinase"/>
    <property type="match status" value="1"/>
</dbReference>
<dbReference type="CDD" id="cd00082">
    <property type="entry name" value="HisKA"/>
    <property type="match status" value="1"/>
</dbReference>
<dbReference type="Pfam" id="PF00672">
    <property type="entry name" value="HAMP"/>
    <property type="match status" value="1"/>
</dbReference>
<name>A0A1I6S3Q1_9BACL</name>
<dbReference type="CDD" id="cd00075">
    <property type="entry name" value="HATPase"/>
    <property type="match status" value="1"/>
</dbReference>
<dbReference type="InterPro" id="IPR031967">
    <property type="entry name" value="PhoR_single_Cache-like_dom"/>
</dbReference>
<dbReference type="SMART" id="SM00388">
    <property type="entry name" value="HisKA"/>
    <property type="match status" value="1"/>
</dbReference>
<comment type="catalytic activity">
    <reaction evidence="1">
        <text>ATP + protein L-histidine = ADP + protein N-phospho-L-histidine.</text>
        <dbReference type="EC" id="2.7.13.3"/>
    </reaction>
</comment>
<feature type="region of interest" description="Disordered" evidence="14">
    <location>
        <begin position="86"/>
        <end position="108"/>
    </location>
</feature>
<accession>A0A1I6S3Q1</accession>
<dbReference type="Pfam" id="PF02518">
    <property type="entry name" value="HATPase_c"/>
    <property type="match status" value="1"/>
</dbReference>
<evidence type="ECO:0000256" key="15">
    <source>
        <dbReference type="SAM" id="Phobius"/>
    </source>
</evidence>
<dbReference type="PROSITE" id="PS50109">
    <property type="entry name" value="HIS_KIN"/>
    <property type="match status" value="1"/>
</dbReference>
<keyword evidence="11 15" id="KW-1133">Transmembrane helix</keyword>
<evidence type="ECO:0000256" key="11">
    <source>
        <dbReference type="ARBA" id="ARBA00022989"/>
    </source>
</evidence>
<dbReference type="InterPro" id="IPR005467">
    <property type="entry name" value="His_kinase_dom"/>
</dbReference>
<dbReference type="InterPro" id="IPR035965">
    <property type="entry name" value="PAS-like_dom_sf"/>
</dbReference>
<feature type="transmembrane region" description="Helical" evidence="15">
    <location>
        <begin position="160"/>
        <end position="178"/>
    </location>
</feature>
<dbReference type="NCBIfam" id="NF046044">
    <property type="entry name" value="PnpS"/>
    <property type="match status" value="1"/>
</dbReference>
<evidence type="ECO:0000256" key="6">
    <source>
        <dbReference type="ARBA" id="ARBA00022679"/>
    </source>
</evidence>
<dbReference type="OrthoDB" id="9813151at2"/>
<dbReference type="GO" id="GO:0005524">
    <property type="term" value="F:ATP binding"/>
    <property type="evidence" value="ECO:0007669"/>
    <property type="project" value="UniProtKB-KW"/>
</dbReference>
<evidence type="ECO:0000259" key="18">
    <source>
        <dbReference type="PROSITE" id="PS50885"/>
    </source>
</evidence>
<dbReference type="RefSeq" id="WP_140413587.1">
    <property type="nucleotide sequence ID" value="NZ_FPAA01000006.1"/>
</dbReference>
<evidence type="ECO:0000313" key="20">
    <source>
        <dbReference type="Proteomes" id="UP000198660"/>
    </source>
</evidence>
<evidence type="ECO:0000259" key="16">
    <source>
        <dbReference type="PROSITE" id="PS50109"/>
    </source>
</evidence>
<keyword evidence="5" id="KW-0597">Phosphoprotein</keyword>
<dbReference type="SMART" id="SM00091">
    <property type="entry name" value="PAS"/>
    <property type="match status" value="1"/>
</dbReference>
<evidence type="ECO:0000256" key="7">
    <source>
        <dbReference type="ARBA" id="ARBA00022692"/>
    </source>
</evidence>
<keyword evidence="6" id="KW-0808">Transferase</keyword>
<evidence type="ECO:0000256" key="5">
    <source>
        <dbReference type="ARBA" id="ARBA00022553"/>
    </source>
</evidence>
<dbReference type="InterPro" id="IPR003660">
    <property type="entry name" value="HAMP_dom"/>
</dbReference>
<reference evidence="20" key="1">
    <citation type="submission" date="2016-10" db="EMBL/GenBank/DDBJ databases">
        <authorList>
            <person name="Varghese N."/>
            <person name="Submissions S."/>
        </authorList>
    </citation>
    <scope>NUCLEOTIDE SEQUENCE [LARGE SCALE GENOMIC DNA]</scope>
    <source>
        <strain evidence="20">DSM 45789</strain>
    </source>
</reference>
<comment type="subcellular location">
    <subcellularLocation>
        <location evidence="2">Cell membrane</location>
        <topology evidence="2">Multi-pass membrane protein</topology>
    </subcellularLocation>
</comment>